<gene>
    <name evidence="6" type="ORF">GVO57_02200</name>
</gene>
<dbReference type="EMBL" id="CP047895">
    <property type="protein sequence ID" value="QHL89849.1"/>
    <property type="molecule type" value="Genomic_DNA"/>
</dbReference>
<dbReference type="Gene3D" id="1.20.120.550">
    <property type="entry name" value="Membrane associated eicosanoid/glutathione metabolism-like domain"/>
    <property type="match status" value="1"/>
</dbReference>
<comment type="subcellular location">
    <subcellularLocation>
        <location evidence="1">Membrane</location>
    </subcellularLocation>
</comment>
<evidence type="ECO:0000313" key="6">
    <source>
        <dbReference type="EMBL" id="QHL89849.1"/>
    </source>
</evidence>
<evidence type="ECO:0000256" key="1">
    <source>
        <dbReference type="ARBA" id="ARBA00004370"/>
    </source>
</evidence>
<reference evidence="6 7" key="1">
    <citation type="submission" date="2020-01" db="EMBL/GenBank/DDBJ databases">
        <title>Sphingomonas sp. C33 whole genome sequece.</title>
        <authorList>
            <person name="Park C."/>
        </authorList>
    </citation>
    <scope>NUCLEOTIDE SEQUENCE [LARGE SCALE GENOMIC DNA]</scope>
    <source>
        <strain evidence="6 7">C33</strain>
    </source>
</reference>
<dbReference type="PANTHER" id="PTHR35814:SF1">
    <property type="entry name" value="GLUTATHIONE S-TRANSFERASE-RELATED"/>
    <property type="match status" value="1"/>
</dbReference>
<evidence type="ECO:0000256" key="3">
    <source>
        <dbReference type="ARBA" id="ARBA00022989"/>
    </source>
</evidence>
<dbReference type="AlphaFoldDB" id="A0A7Z2S8I4"/>
<dbReference type="PANTHER" id="PTHR35814">
    <property type="match status" value="1"/>
</dbReference>
<dbReference type="Proteomes" id="UP000464468">
    <property type="component" value="Chromosome"/>
</dbReference>
<proteinExistence type="predicted"/>
<keyword evidence="7" id="KW-1185">Reference proteome</keyword>
<evidence type="ECO:0000256" key="2">
    <source>
        <dbReference type="ARBA" id="ARBA00022692"/>
    </source>
</evidence>
<sequence>MILPITLTMAGAAALIAVWLSARVIAKRVAGKVSIGDGGDPALLARMRAHANYTETTPFVLILIGVVELATGTQLWLWAVGGVFLLARIAHALGMDRPAPNPFRMIGMLVTLTVMIGLGGYAAAIPYLAPAALDSGAQVIDVG</sequence>
<evidence type="ECO:0000313" key="7">
    <source>
        <dbReference type="Proteomes" id="UP000464468"/>
    </source>
</evidence>
<keyword evidence="2 5" id="KW-0812">Transmembrane</keyword>
<dbReference type="KEGG" id="schy:GVO57_02200"/>
<dbReference type="SUPFAM" id="SSF161084">
    <property type="entry name" value="MAPEG domain-like"/>
    <property type="match status" value="1"/>
</dbReference>
<dbReference type="Pfam" id="PF01124">
    <property type="entry name" value="MAPEG"/>
    <property type="match status" value="1"/>
</dbReference>
<name>A0A7Z2S8I4_9SPHN</name>
<dbReference type="InterPro" id="IPR001129">
    <property type="entry name" value="Membr-assoc_MAPEG"/>
</dbReference>
<evidence type="ECO:0000256" key="5">
    <source>
        <dbReference type="SAM" id="Phobius"/>
    </source>
</evidence>
<organism evidence="6 7">
    <name type="scientific">Sphingomonas changnyeongensis</name>
    <dbReference type="NCBI Taxonomy" id="2698679"/>
    <lineage>
        <taxon>Bacteria</taxon>
        <taxon>Pseudomonadati</taxon>
        <taxon>Pseudomonadota</taxon>
        <taxon>Alphaproteobacteria</taxon>
        <taxon>Sphingomonadales</taxon>
        <taxon>Sphingomonadaceae</taxon>
        <taxon>Sphingomonas</taxon>
    </lineage>
</organism>
<feature type="transmembrane region" description="Helical" evidence="5">
    <location>
        <begin position="106"/>
        <end position="129"/>
    </location>
</feature>
<evidence type="ECO:0000256" key="4">
    <source>
        <dbReference type="ARBA" id="ARBA00023136"/>
    </source>
</evidence>
<dbReference type="RefSeq" id="WP_160591463.1">
    <property type="nucleotide sequence ID" value="NZ_CP047895.1"/>
</dbReference>
<protein>
    <submittedName>
        <fullName evidence="6">MAPEG family protein</fullName>
    </submittedName>
</protein>
<dbReference type="GO" id="GO:0016020">
    <property type="term" value="C:membrane"/>
    <property type="evidence" value="ECO:0007669"/>
    <property type="project" value="UniProtKB-SubCell"/>
</dbReference>
<accession>A0A7Z2S8I4</accession>
<dbReference type="InterPro" id="IPR023352">
    <property type="entry name" value="MAPEG-like_dom_sf"/>
</dbReference>
<keyword evidence="4 5" id="KW-0472">Membrane</keyword>
<keyword evidence="3 5" id="KW-1133">Transmembrane helix</keyword>